<reference evidence="2 3" key="1">
    <citation type="submission" date="2019-02" db="EMBL/GenBank/DDBJ databases">
        <title>Deep-cultivation of Planctomycetes and their phenomic and genomic characterization uncovers novel biology.</title>
        <authorList>
            <person name="Wiegand S."/>
            <person name="Jogler M."/>
            <person name="Boedeker C."/>
            <person name="Pinto D."/>
            <person name="Vollmers J."/>
            <person name="Rivas-Marin E."/>
            <person name="Kohn T."/>
            <person name="Peeters S.H."/>
            <person name="Heuer A."/>
            <person name="Rast P."/>
            <person name="Oberbeckmann S."/>
            <person name="Bunk B."/>
            <person name="Jeske O."/>
            <person name="Meyerdierks A."/>
            <person name="Storesund J.E."/>
            <person name="Kallscheuer N."/>
            <person name="Luecker S."/>
            <person name="Lage O.M."/>
            <person name="Pohl T."/>
            <person name="Merkel B.J."/>
            <person name="Hornburger P."/>
            <person name="Mueller R.-W."/>
            <person name="Bruemmer F."/>
            <person name="Labrenz M."/>
            <person name="Spormann A.M."/>
            <person name="Op Den Camp H."/>
            <person name="Overmann J."/>
            <person name="Amann R."/>
            <person name="Jetten M.S.M."/>
            <person name="Mascher T."/>
            <person name="Medema M.H."/>
            <person name="Devos D.P."/>
            <person name="Kaster A.-K."/>
            <person name="Ovreas L."/>
            <person name="Rohde M."/>
            <person name="Galperin M.Y."/>
            <person name="Jogler C."/>
        </authorList>
    </citation>
    <scope>NUCLEOTIDE SEQUENCE [LARGE SCALE GENOMIC DNA]</scope>
    <source>
        <strain evidence="2 3">Pla123a</strain>
    </source>
</reference>
<evidence type="ECO:0000313" key="3">
    <source>
        <dbReference type="Proteomes" id="UP000318478"/>
    </source>
</evidence>
<dbReference type="InterPro" id="IPR012902">
    <property type="entry name" value="N_methyl_site"/>
</dbReference>
<dbReference type="RefSeq" id="WP_146584665.1">
    <property type="nucleotide sequence ID" value="NZ_SJPO01000002.1"/>
</dbReference>
<dbReference type="OrthoDB" id="255848at2"/>
<dbReference type="InterPro" id="IPR027558">
    <property type="entry name" value="Pre_pil_HX9DG_C"/>
</dbReference>
<dbReference type="EMBL" id="SJPO01000002">
    <property type="protein sequence ID" value="TWT78309.1"/>
    <property type="molecule type" value="Genomic_DNA"/>
</dbReference>
<dbReference type="NCBIfam" id="TIGR02532">
    <property type="entry name" value="IV_pilin_GFxxxE"/>
    <property type="match status" value="1"/>
</dbReference>
<proteinExistence type="predicted"/>
<evidence type="ECO:0000313" key="2">
    <source>
        <dbReference type="EMBL" id="TWT78309.1"/>
    </source>
</evidence>
<dbReference type="Pfam" id="PF07596">
    <property type="entry name" value="SBP_bac_10"/>
    <property type="match status" value="1"/>
</dbReference>
<keyword evidence="3" id="KW-1185">Reference proteome</keyword>
<dbReference type="NCBIfam" id="TIGR04294">
    <property type="entry name" value="pre_pil_HX9DG"/>
    <property type="match status" value="1"/>
</dbReference>
<dbReference type="SUPFAM" id="SSF54523">
    <property type="entry name" value="Pili subunits"/>
    <property type="match status" value="1"/>
</dbReference>
<accession>A0A5C5YTJ2</accession>
<dbReference type="Proteomes" id="UP000318478">
    <property type="component" value="Unassembled WGS sequence"/>
</dbReference>
<dbReference type="PANTHER" id="PTHR30093:SF2">
    <property type="entry name" value="TYPE II SECRETION SYSTEM PROTEIN H"/>
    <property type="match status" value="1"/>
</dbReference>
<dbReference type="InterPro" id="IPR045584">
    <property type="entry name" value="Pilin-like"/>
</dbReference>
<dbReference type="Pfam" id="PF07963">
    <property type="entry name" value="N_methyl"/>
    <property type="match status" value="1"/>
</dbReference>
<dbReference type="AlphaFoldDB" id="A0A5C5YTJ2"/>
<feature type="domain" description="DUF1559" evidence="1">
    <location>
        <begin position="40"/>
        <end position="300"/>
    </location>
</feature>
<organism evidence="2 3">
    <name type="scientific">Posidoniimonas polymericola</name>
    <dbReference type="NCBI Taxonomy" id="2528002"/>
    <lineage>
        <taxon>Bacteria</taxon>
        <taxon>Pseudomonadati</taxon>
        <taxon>Planctomycetota</taxon>
        <taxon>Planctomycetia</taxon>
        <taxon>Pirellulales</taxon>
        <taxon>Lacipirellulaceae</taxon>
        <taxon>Posidoniimonas</taxon>
    </lineage>
</organism>
<dbReference type="PROSITE" id="PS00409">
    <property type="entry name" value="PROKAR_NTER_METHYL"/>
    <property type="match status" value="1"/>
</dbReference>
<dbReference type="InterPro" id="IPR011453">
    <property type="entry name" value="DUF1559"/>
</dbReference>
<evidence type="ECO:0000259" key="1">
    <source>
        <dbReference type="Pfam" id="PF07596"/>
    </source>
</evidence>
<sequence>MKKQAHRKLHQGASGFTLVELLVVIAIIGVLIALLLPAVQAARESARRSACQNNLRQVGLAIAGYETSHRKFPPGKRWSARRTDPATFDYAWSSIILAYLEESALSVKLNFKQPLTSPSNNEAASTIVPAYLCPSTAIIEEHRSAEGRLFNLGGQPGEGLACIDYLGVSGPDKDKNNPETGVDYGPQRGVLLGTKGLPDGDTLTEPPGVTAARITDGLSKTIDVVECSGRGVDLKKSGEVKSLNGAWASGSNISHIKKGVNEEAPPVAWEDERVYSQHTNGAQSLHCDGSVRFLSINTDEALLGALCSRDGGELIDE</sequence>
<dbReference type="PANTHER" id="PTHR30093">
    <property type="entry name" value="GENERAL SECRETION PATHWAY PROTEIN G"/>
    <property type="match status" value="1"/>
</dbReference>
<protein>
    <submittedName>
        <fullName evidence="2">Type II secretion system protein G</fullName>
    </submittedName>
</protein>
<gene>
    <name evidence="2" type="primary">xcpT_7</name>
    <name evidence="2" type="ORF">Pla123a_11000</name>
</gene>
<dbReference type="Gene3D" id="3.30.700.10">
    <property type="entry name" value="Glycoprotein, Type 4 Pilin"/>
    <property type="match status" value="1"/>
</dbReference>
<name>A0A5C5YTJ2_9BACT</name>
<comment type="caution">
    <text evidence="2">The sequence shown here is derived from an EMBL/GenBank/DDBJ whole genome shotgun (WGS) entry which is preliminary data.</text>
</comment>